<dbReference type="RefSeq" id="WP_270042086.1">
    <property type="nucleotide sequence ID" value="NZ_JAPDOD010000021.1"/>
</dbReference>
<dbReference type="Proteomes" id="UP001149140">
    <property type="component" value="Unassembled WGS sequence"/>
</dbReference>
<gene>
    <name evidence="1" type="ORF">OM076_21410</name>
</gene>
<proteinExistence type="predicted"/>
<sequence length="86" mass="9184">MLYRCECGLVACGTAIKLTGLDYMGVRANPRRFVVLNEHAILEAEEVVATRGAWAIIEKVPGPAADFAAATHKPSAAVERWIGSAT</sequence>
<dbReference type="AlphaFoldDB" id="A0A9X3MTP3"/>
<comment type="caution">
    <text evidence="1">The sequence shown here is derived from an EMBL/GenBank/DDBJ whole genome shotgun (WGS) entry which is preliminary data.</text>
</comment>
<dbReference type="EMBL" id="JAPDOD010000021">
    <property type="protein sequence ID" value="MDA0162846.1"/>
    <property type="molecule type" value="Genomic_DNA"/>
</dbReference>
<keyword evidence="2" id="KW-1185">Reference proteome</keyword>
<reference evidence="1" key="1">
    <citation type="submission" date="2022-10" db="EMBL/GenBank/DDBJ databases">
        <title>The WGS of Solirubrobacter ginsenosidimutans DSM 21036.</title>
        <authorList>
            <person name="Jiang Z."/>
        </authorList>
    </citation>
    <scope>NUCLEOTIDE SEQUENCE</scope>
    <source>
        <strain evidence="1">DSM 21036</strain>
    </source>
</reference>
<evidence type="ECO:0000313" key="2">
    <source>
        <dbReference type="Proteomes" id="UP001149140"/>
    </source>
</evidence>
<name>A0A9X3MTP3_9ACTN</name>
<evidence type="ECO:0000313" key="1">
    <source>
        <dbReference type="EMBL" id="MDA0162846.1"/>
    </source>
</evidence>
<protein>
    <submittedName>
        <fullName evidence="1">Uncharacterized protein</fullName>
    </submittedName>
</protein>
<accession>A0A9X3MTP3</accession>
<organism evidence="1 2">
    <name type="scientific">Solirubrobacter ginsenosidimutans</name>
    <dbReference type="NCBI Taxonomy" id="490573"/>
    <lineage>
        <taxon>Bacteria</taxon>
        <taxon>Bacillati</taxon>
        <taxon>Actinomycetota</taxon>
        <taxon>Thermoleophilia</taxon>
        <taxon>Solirubrobacterales</taxon>
        <taxon>Solirubrobacteraceae</taxon>
        <taxon>Solirubrobacter</taxon>
    </lineage>
</organism>